<gene>
    <name evidence="11" type="ORF">H9761_12320</name>
</gene>
<sequence>MVQKEKLAQFYFNQYRDWSRAFKKRNNDGKKTYEQRIDKLLEEMKAPRNRISQAHLEEFHRQLRNVAYFAFREENRFAIMKIRDLLLEELVRLDLGSMRPEDQELLTARFLDYLREEKPYEICQRTIGRLAASYAGAGIRSQIIDMVPARPETEFQQTRQMNRHFVLHIGPTNCGKTFQALERLRRAETGVYLGPLRLLALEVYEKIKDAGIPCTMLTGEERIYEDNSRITSSTVEMLDIDQKYEVAVIDEAQMIADPDRGHSWTRAILGVQAQEIHVCMSPSAEKVVTHLISLCEDTYEIHRYERKTALLCEEAPVRFPEDVQEGDALIVFTKRAVLDIAGRLERSGLRASVIYGSLPPEIRRRQIRLFSSHQTRVVVSTDAIGMGLNLPVKRIVFVQTDKFDGSRTRPLKISEIRQIAGRAGRFGIYDTGYVSAVGEEGLEFIRAHFSEPEPEISHVSLGFPQVLLDMDEPLDAVLKIWKSVETPPPFEKVSIEEVLFLYEKAYKDRKEIDGFEDKHMLYRMLTCSLDIKNRDIVDLWLYYCKTYTADVSLHFPSLMMCSDNGLMKYETFYKMLDLYYQFSIRLGKEIDTERLSAEREKTEETIMRYLTKDKKDYIRKCQYCGALLPLGAQSRICDSCYAQMKGNRSLFARRKGSGRADAGKKGTGKKDTGKKGTEKKDAVSASTGSSGKRRRRRRRPGRNRKNVQSGTGTPTGTPGGASAGTE</sequence>
<dbReference type="PANTHER" id="PTHR12131">
    <property type="entry name" value="ATP-DEPENDENT RNA AND DNA HELICASE"/>
    <property type="match status" value="1"/>
</dbReference>
<evidence type="ECO:0000256" key="6">
    <source>
        <dbReference type="ARBA" id="ARBA00022946"/>
    </source>
</evidence>
<dbReference type="InterPro" id="IPR055206">
    <property type="entry name" value="DEXQc_SUV3"/>
</dbReference>
<dbReference type="PROSITE" id="PS51194">
    <property type="entry name" value="HELICASE_CTER"/>
    <property type="match status" value="1"/>
</dbReference>
<evidence type="ECO:0000256" key="4">
    <source>
        <dbReference type="ARBA" id="ARBA00022806"/>
    </source>
</evidence>
<dbReference type="SMART" id="SM00487">
    <property type="entry name" value="DEXDc"/>
    <property type="match status" value="1"/>
</dbReference>
<dbReference type="InterPro" id="IPR001650">
    <property type="entry name" value="Helicase_C-like"/>
</dbReference>
<dbReference type="CDD" id="cd17913">
    <property type="entry name" value="DEXQc_Suv3"/>
    <property type="match status" value="1"/>
</dbReference>
<comment type="caution">
    <text evidence="11">The sequence shown here is derived from an EMBL/GenBank/DDBJ whole genome shotgun (WGS) entry which is preliminary data.</text>
</comment>
<dbReference type="EC" id="3.6.4.13" evidence="1"/>
<feature type="domain" description="Helicase C-terminal" evidence="10">
    <location>
        <begin position="315"/>
        <end position="474"/>
    </location>
</feature>
<feature type="region of interest" description="Disordered" evidence="8">
    <location>
        <begin position="652"/>
        <end position="726"/>
    </location>
</feature>
<evidence type="ECO:0000259" key="9">
    <source>
        <dbReference type="PROSITE" id="PS51192"/>
    </source>
</evidence>
<dbReference type="Gene3D" id="3.40.50.300">
    <property type="entry name" value="P-loop containing nucleotide triphosphate hydrolases"/>
    <property type="match status" value="2"/>
</dbReference>
<feature type="compositionally biased region" description="Basic and acidic residues" evidence="8">
    <location>
        <begin position="661"/>
        <end position="682"/>
    </location>
</feature>
<dbReference type="PANTHER" id="PTHR12131:SF1">
    <property type="entry name" value="ATP-DEPENDENT RNA HELICASE SUPV3L1, MITOCHONDRIAL-RELATED"/>
    <property type="match status" value="1"/>
</dbReference>
<keyword evidence="3" id="KW-0378">Hydrolase</keyword>
<dbReference type="GO" id="GO:0016787">
    <property type="term" value="F:hydrolase activity"/>
    <property type="evidence" value="ECO:0007669"/>
    <property type="project" value="UniProtKB-KW"/>
</dbReference>
<dbReference type="EMBL" id="DWWS01000044">
    <property type="protein sequence ID" value="HJC24477.1"/>
    <property type="molecule type" value="Genomic_DNA"/>
</dbReference>
<dbReference type="PROSITE" id="PS51192">
    <property type="entry name" value="HELICASE_ATP_BIND_1"/>
    <property type="match status" value="1"/>
</dbReference>
<keyword evidence="2" id="KW-0547">Nucleotide-binding</keyword>
<reference evidence="11" key="1">
    <citation type="journal article" date="2021" name="PeerJ">
        <title>Extensive microbial diversity within the chicken gut microbiome revealed by metagenomics and culture.</title>
        <authorList>
            <person name="Gilroy R."/>
            <person name="Ravi A."/>
            <person name="Getino M."/>
            <person name="Pursley I."/>
            <person name="Horton D.L."/>
            <person name="Alikhan N.F."/>
            <person name="Baker D."/>
            <person name="Gharbi K."/>
            <person name="Hall N."/>
            <person name="Watson M."/>
            <person name="Adriaenssens E.M."/>
            <person name="Foster-Nyarko E."/>
            <person name="Jarju S."/>
            <person name="Secka A."/>
            <person name="Antonio M."/>
            <person name="Oren A."/>
            <person name="Chaudhuri R.R."/>
            <person name="La Ragione R."/>
            <person name="Hildebrand F."/>
            <person name="Pallen M.J."/>
        </authorList>
    </citation>
    <scope>NUCLEOTIDE SEQUENCE</scope>
    <source>
        <strain evidence="11">USAMLcec2-132</strain>
    </source>
</reference>
<evidence type="ECO:0000256" key="3">
    <source>
        <dbReference type="ARBA" id="ARBA00022801"/>
    </source>
</evidence>
<evidence type="ECO:0000259" key="10">
    <source>
        <dbReference type="PROSITE" id="PS51194"/>
    </source>
</evidence>
<dbReference type="Proteomes" id="UP000823891">
    <property type="component" value="Unassembled WGS sequence"/>
</dbReference>
<evidence type="ECO:0000313" key="11">
    <source>
        <dbReference type="EMBL" id="HJC24477.1"/>
    </source>
</evidence>
<feature type="domain" description="Helicase ATP-binding" evidence="9">
    <location>
        <begin position="157"/>
        <end position="302"/>
    </location>
</feature>
<protein>
    <recommendedName>
        <fullName evidence="1">RNA helicase</fullName>
        <ecNumber evidence="1">3.6.4.13</ecNumber>
    </recommendedName>
</protein>
<comment type="catalytic activity">
    <reaction evidence="7">
        <text>ATP + H2O = ADP + phosphate + H(+)</text>
        <dbReference type="Rhea" id="RHEA:13065"/>
        <dbReference type="ChEBI" id="CHEBI:15377"/>
        <dbReference type="ChEBI" id="CHEBI:15378"/>
        <dbReference type="ChEBI" id="CHEBI:30616"/>
        <dbReference type="ChEBI" id="CHEBI:43474"/>
        <dbReference type="ChEBI" id="CHEBI:456216"/>
        <dbReference type="EC" id="3.6.4.13"/>
    </reaction>
</comment>
<feature type="compositionally biased region" description="Gly residues" evidence="8">
    <location>
        <begin position="717"/>
        <end position="726"/>
    </location>
</feature>
<evidence type="ECO:0000313" key="12">
    <source>
        <dbReference type="Proteomes" id="UP000823891"/>
    </source>
</evidence>
<dbReference type="InterPro" id="IPR014001">
    <property type="entry name" value="Helicase_ATP-bd"/>
</dbReference>
<dbReference type="AlphaFoldDB" id="A0A9D2NHJ7"/>
<evidence type="ECO:0000256" key="1">
    <source>
        <dbReference type="ARBA" id="ARBA00012552"/>
    </source>
</evidence>
<dbReference type="GO" id="GO:0003724">
    <property type="term" value="F:RNA helicase activity"/>
    <property type="evidence" value="ECO:0007669"/>
    <property type="project" value="UniProtKB-EC"/>
</dbReference>
<dbReference type="GO" id="GO:0005524">
    <property type="term" value="F:ATP binding"/>
    <property type="evidence" value="ECO:0007669"/>
    <property type="project" value="UniProtKB-KW"/>
</dbReference>
<keyword evidence="6" id="KW-0809">Transit peptide</keyword>
<evidence type="ECO:0000256" key="5">
    <source>
        <dbReference type="ARBA" id="ARBA00022840"/>
    </source>
</evidence>
<evidence type="ECO:0000256" key="2">
    <source>
        <dbReference type="ARBA" id="ARBA00022741"/>
    </source>
</evidence>
<evidence type="ECO:0000256" key="8">
    <source>
        <dbReference type="SAM" id="MobiDB-lite"/>
    </source>
</evidence>
<dbReference type="InterPro" id="IPR050699">
    <property type="entry name" value="RNA-DNA_Helicase"/>
</dbReference>
<dbReference type="InterPro" id="IPR027417">
    <property type="entry name" value="P-loop_NTPase"/>
</dbReference>
<dbReference type="Pfam" id="PF00271">
    <property type="entry name" value="Helicase_C"/>
    <property type="match status" value="1"/>
</dbReference>
<dbReference type="InterPro" id="IPR044774">
    <property type="entry name" value="Suv3_DEXQc"/>
</dbReference>
<feature type="compositionally biased region" description="Basic residues" evidence="8">
    <location>
        <begin position="691"/>
        <end position="705"/>
    </location>
</feature>
<name>A0A9D2NHJ7_9FIRM</name>
<dbReference type="SUPFAM" id="SSF52540">
    <property type="entry name" value="P-loop containing nucleoside triphosphate hydrolases"/>
    <property type="match status" value="1"/>
</dbReference>
<evidence type="ECO:0000256" key="7">
    <source>
        <dbReference type="ARBA" id="ARBA00047984"/>
    </source>
</evidence>
<reference evidence="11" key="2">
    <citation type="submission" date="2021-04" db="EMBL/GenBank/DDBJ databases">
        <authorList>
            <person name="Gilroy R."/>
        </authorList>
    </citation>
    <scope>NUCLEOTIDE SEQUENCE</scope>
    <source>
        <strain evidence="11">USAMLcec2-132</strain>
    </source>
</reference>
<proteinExistence type="predicted"/>
<accession>A0A9D2NHJ7</accession>
<organism evidence="11 12">
    <name type="scientific">Candidatus Eisenbergiella merdavium</name>
    <dbReference type="NCBI Taxonomy" id="2838551"/>
    <lineage>
        <taxon>Bacteria</taxon>
        <taxon>Bacillati</taxon>
        <taxon>Bacillota</taxon>
        <taxon>Clostridia</taxon>
        <taxon>Lachnospirales</taxon>
        <taxon>Lachnospiraceae</taxon>
        <taxon>Eisenbergiella</taxon>
    </lineage>
</organism>
<keyword evidence="4 11" id="KW-0347">Helicase</keyword>
<dbReference type="Pfam" id="PF22527">
    <property type="entry name" value="DEXQc_Suv3"/>
    <property type="match status" value="1"/>
</dbReference>
<keyword evidence="5" id="KW-0067">ATP-binding</keyword>
<dbReference type="SMART" id="SM00490">
    <property type="entry name" value="HELICc"/>
    <property type="match status" value="1"/>
</dbReference>